<dbReference type="InterPro" id="IPR050912">
    <property type="entry name" value="LOX-like_protein"/>
</dbReference>
<dbReference type="OrthoDB" id="547291at2759"/>
<evidence type="ECO:0000256" key="2">
    <source>
        <dbReference type="ARBA" id="ARBA00022692"/>
    </source>
</evidence>
<evidence type="ECO:0000256" key="10">
    <source>
        <dbReference type="SAM" id="SignalP"/>
    </source>
</evidence>
<comment type="subcellular location">
    <subcellularLocation>
        <location evidence="1">Membrane</location>
        <topology evidence="1">Single-pass membrane protein</topology>
    </subcellularLocation>
</comment>
<dbReference type="PANTHER" id="PTHR45817">
    <property type="entry name" value="LYSYL OXIDASE-LIKE-RELATED"/>
    <property type="match status" value="1"/>
</dbReference>
<dbReference type="PROSITE" id="PS00420">
    <property type="entry name" value="SRCR_1"/>
    <property type="match status" value="1"/>
</dbReference>
<evidence type="ECO:0000256" key="8">
    <source>
        <dbReference type="ARBA" id="ARBA00023180"/>
    </source>
</evidence>
<dbReference type="FunFam" id="3.10.250.10:FF:000001">
    <property type="entry name" value="Lysyl oxidase 4 isoform X1"/>
    <property type="match status" value="1"/>
</dbReference>
<dbReference type="GO" id="GO:0005615">
    <property type="term" value="C:extracellular space"/>
    <property type="evidence" value="ECO:0007669"/>
    <property type="project" value="TreeGrafter"/>
</dbReference>
<keyword evidence="5" id="KW-1133">Transmembrane helix</keyword>
<feature type="domain" description="SRCR" evidence="11">
    <location>
        <begin position="42"/>
        <end position="141"/>
    </location>
</feature>
<feature type="signal peptide" evidence="10">
    <location>
        <begin position="1"/>
        <end position="19"/>
    </location>
</feature>
<evidence type="ECO:0000313" key="13">
    <source>
        <dbReference type="Proteomes" id="UP000494040"/>
    </source>
</evidence>
<dbReference type="GO" id="GO:0004720">
    <property type="term" value="F:protein-lysine 6-oxidase activity"/>
    <property type="evidence" value="ECO:0007669"/>
    <property type="project" value="TreeGrafter"/>
</dbReference>
<proteinExistence type="predicted"/>
<dbReference type="FunFam" id="3.10.250.10:FF:000016">
    <property type="entry name" value="Scavenger receptor cysteine-rich protein type 12"/>
    <property type="match status" value="1"/>
</dbReference>
<keyword evidence="3 10" id="KW-0732">Signal</keyword>
<evidence type="ECO:0000313" key="12">
    <source>
        <dbReference type="EnsemblMetazoa" id="XP_014253217.1"/>
    </source>
</evidence>
<dbReference type="RefSeq" id="XP_014253217.1">
    <property type="nucleotide sequence ID" value="XM_014397731.2"/>
</dbReference>
<keyword evidence="4" id="KW-0677">Repeat</keyword>
<feature type="chain" id="PRO_5035248669" description="SRCR domain-containing protein" evidence="10">
    <location>
        <begin position="20"/>
        <end position="487"/>
    </location>
</feature>
<dbReference type="GO" id="GO:0005507">
    <property type="term" value="F:copper ion binding"/>
    <property type="evidence" value="ECO:0007669"/>
    <property type="project" value="InterPro"/>
</dbReference>
<dbReference type="PANTHER" id="PTHR45817:SF4">
    <property type="entry name" value="LYSYL OXIDASE-LIKE-RELATED"/>
    <property type="match status" value="1"/>
</dbReference>
<dbReference type="InterPro" id="IPR001695">
    <property type="entry name" value="Lysyl_oxidase"/>
</dbReference>
<evidence type="ECO:0000256" key="9">
    <source>
        <dbReference type="PROSITE-ProRule" id="PRU00196"/>
    </source>
</evidence>
<dbReference type="PRINTS" id="PR00258">
    <property type="entry name" value="SPERACTRCPTR"/>
</dbReference>
<dbReference type="KEGG" id="clec:106668734"/>
<dbReference type="GO" id="GO:0016020">
    <property type="term" value="C:membrane"/>
    <property type="evidence" value="ECO:0007669"/>
    <property type="project" value="UniProtKB-SubCell"/>
</dbReference>
<keyword evidence="2" id="KW-0812">Transmembrane</keyword>
<evidence type="ECO:0000259" key="11">
    <source>
        <dbReference type="PROSITE" id="PS50287"/>
    </source>
</evidence>
<evidence type="ECO:0000256" key="1">
    <source>
        <dbReference type="ARBA" id="ARBA00004167"/>
    </source>
</evidence>
<accession>A0A8I6TIX9</accession>
<feature type="domain" description="SRCR" evidence="11">
    <location>
        <begin position="174"/>
        <end position="276"/>
    </location>
</feature>
<dbReference type="EnsemblMetazoa" id="XM_014397731.2">
    <property type="protein sequence ID" value="XP_014253217.1"/>
    <property type="gene ID" value="LOC106668734"/>
</dbReference>
<feature type="disulfide bond" evidence="9">
    <location>
        <begin position="110"/>
        <end position="120"/>
    </location>
</feature>
<dbReference type="CTD" id="4017"/>
<dbReference type="InterPro" id="IPR036772">
    <property type="entry name" value="SRCR-like_dom_sf"/>
</dbReference>
<dbReference type="SMART" id="SM00202">
    <property type="entry name" value="SR"/>
    <property type="match status" value="2"/>
</dbReference>
<evidence type="ECO:0000256" key="4">
    <source>
        <dbReference type="ARBA" id="ARBA00022737"/>
    </source>
</evidence>
<dbReference type="PRINTS" id="PR00074">
    <property type="entry name" value="LYSYLOXIDASE"/>
</dbReference>
<dbReference type="Pfam" id="PF00530">
    <property type="entry name" value="SRCR"/>
    <property type="match status" value="2"/>
</dbReference>
<dbReference type="Proteomes" id="UP000494040">
    <property type="component" value="Unassembled WGS sequence"/>
</dbReference>
<keyword evidence="6" id="KW-0472">Membrane</keyword>
<keyword evidence="13" id="KW-1185">Reference proteome</keyword>
<dbReference type="Gene3D" id="3.10.250.10">
    <property type="entry name" value="SRCR-like domain"/>
    <property type="match status" value="2"/>
</dbReference>
<sequence length="487" mass="55273">MNPLPLLLALISILDFSEAKFLKKGDLVKKLMKKKYVREGSLRLVGGRGKYEGNVEIFHKGRWGNICDDEWDLREASIVCSKLGYELSRPTYASYFGEPRGNYLMDNLYCDGSEKNLSSCRFDGWGNHDCEKDEAAGVVCINNEKTKSIIMSDATNTVKIEKDKVKTKYGDLQLRLADGRTKNEGRVEMLLDSKGEQGWYAICGDGWRLIEANVVCKQLGLGFAQTATQNHFLGNGILNMTMSGVECVGNEVSLSECTIPNSFYCPGNFFAGVICTAEMADLSIDKDEIEKSAYLEDRLMYLLQCAMEENCVGSSAYIRQKDSGYWHLETRRLLRFTAKVTNIGNEAFRPFLPKNLWQFHQCHMHFHSMEVFATFDIIDQNGFKIAEGHKASFCLEDNECANGARPEFACANYGDQGISPNCSDIYKHNIDCQWVDISDMETGQYYFKVKINPEFKIPEMRFDNNEVTCNLLYTPSYVRIFNCAHTM</sequence>
<evidence type="ECO:0000256" key="3">
    <source>
        <dbReference type="ARBA" id="ARBA00022729"/>
    </source>
</evidence>
<dbReference type="Pfam" id="PF01186">
    <property type="entry name" value="Lysyl_oxidase"/>
    <property type="match status" value="1"/>
</dbReference>
<evidence type="ECO:0000256" key="6">
    <source>
        <dbReference type="ARBA" id="ARBA00023136"/>
    </source>
</evidence>
<keyword evidence="7 9" id="KW-1015">Disulfide bond</keyword>
<name>A0A8I6TIX9_CIMLE</name>
<comment type="caution">
    <text evidence="9">Lacks conserved residue(s) required for the propagation of feature annotation.</text>
</comment>
<dbReference type="OMA" id="HMCHMHF"/>
<dbReference type="SUPFAM" id="SSF56487">
    <property type="entry name" value="SRCR-like"/>
    <property type="match status" value="2"/>
</dbReference>
<dbReference type="InterPro" id="IPR001190">
    <property type="entry name" value="SRCR"/>
</dbReference>
<reference evidence="12" key="1">
    <citation type="submission" date="2022-01" db="UniProtKB">
        <authorList>
            <consortium name="EnsemblMetazoa"/>
        </authorList>
    </citation>
    <scope>IDENTIFICATION</scope>
</reference>
<evidence type="ECO:0000256" key="7">
    <source>
        <dbReference type="ARBA" id="ARBA00023157"/>
    </source>
</evidence>
<protein>
    <recommendedName>
        <fullName evidence="11">SRCR domain-containing protein</fullName>
    </recommendedName>
</protein>
<feature type="disulfide bond" evidence="9">
    <location>
        <begin position="247"/>
        <end position="257"/>
    </location>
</feature>
<organism evidence="12 13">
    <name type="scientific">Cimex lectularius</name>
    <name type="common">Bed bug</name>
    <name type="synonym">Acanthia lectularia</name>
    <dbReference type="NCBI Taxonomy" id="79782"/>
    <lineage>
        <taxon>Eukaryota</taxon>
        <taxon>Metazoa</taxon>
        <taxon>Ecdysozoa</taxon>
        <taxon>Arthropoda</taxon>
        <taxon>Hexapoda</taxon>
        <taxon>Insecta</taxon>
        <taxon>Pterygota</taxon>
        <taxon>Neoptera</taxon>
        <taxon>Paraneoptera</taxon>
        <taxon>Hemiptera</taxon>
        <taxon>Heteroptera</taxon>
        <taxon>Panheteroptera</taxon>
        <taxon>Cimicomorpha</taxon>
        <taxon>Cimicidae</taxon>
        <taxon>Cimex</taxon>
    </lineage>
</organism>
<dbReference type="AlphaFoldDB" id="A0A8I6TIX9"/>
<dbReference type="GeneID" id="106668734"/>
<dbReference type="PROSITE" id="PS50287">
    <property type="entry name" value="SRCR_2"/>
    <property type="match status" value="2"/>
</dbReference>
<evidence type="ECO:0000256" key="5">
    <source>
        <dbReference type="ARBA" id="ARBA00022989"/>
    </source>
</evidence>
<keyword evidence="8" id="KW-0325">Glycoprotein</keyword>